<dbReference type="AlphaFoldDB" id="A0A2A4GF32"/>
<dbReference type="EMBL" id="NBWU01000001">
    <property type="protein sequence ID" value="PCE66608.1"/>
    <property type="molecule type" value="Genomic_DNA"/>
</dbReference>
<evidence type="ECO:0000313" key="2">
    <source>
        <dbReference type="EMBL" id="PCE66608.1"/>
    </source>
</evidence>
<dbReference type="OrthoDB" id="1188911at2"/>
<reference evidence="2 3" key="1">
    <citation type="submission" date="2017-04" db="EMBL/GenBank/DDBJ databases">
        <title>A new member of the family Flavobacteriaceae isolated from ascidians.</title>
        <authorList>
            <person name="Chen L."/>
        </authorList>
    </citation>
    <scope>NUCLEOTIDE SEQUENCE [LARGE SCALE GENOMIC DNA]</scope>
    <source>
        <strain evidence="2 3">HQA918</strain>
    </source>
</reference>
<evidence type="ECO:0000313" key="3">
    <source>
        <dbReference type="Proteomes" id="UP000219559"/>
    </source>
</evidence>
<comment type="caution">
    <text evidence="2">The sequence shown here is derived from an EMBL/GenBank/DDBJ whole genome shotgun (WGS) entry which is preliminary data.</text>
</comment>
<feature type="transmembrane region" description="Helical" evidence="1">
    <location>
        <begin position="80"/>
        <end position="101"/>
    </location>
</feature>
<sequence length="137" mass="15081">MSNITSNTTKNAHLVAALVVVVPVALGYGLLPSFPSCGYLDILFTQNDVPNIFRAQMGLYLGCCYLWYSGMIKPNFWVPATYSLILFMGGLGLGRLLSLLLDGMPSALFFWGTFAELGLASYALYQLKKHKNPSFKN</sequence>
<protein>
    <recommendedName>
        <fullName evidence="4">DUF4345 domain-containing protein</fullName>
    </recommendedName>
</protein>
<evidence type="ECO:0008006" key="4">
    <source>
        <dbReference type="Google" id="ProtNLM"/>
    </source>
</evidence>
<feature type="transmembrane region" description="Helical" evidence="1">
    <location>
        <begin position="107"/>
        <end position="125"/>
    </location>
</feature>
<dbReference type="InterPro" id="IPR025597">
    <property type="entry name" value="DUF4345"/>
</dbReference>
<dbReference type="Proteomes" id="UP000219559">
    <property type="component" value="Unassembled WGS sequence"/>
</dbReference>
<gene>
    <name evidence="2" type="ORF">B7P33_04750</name>
</gene>
<dbReference type="Pfam" id="PF14248">
    <property type="entry name" value="DUF4345"/>
    <property type="match status" value="1"/>
</dbReference>
<keyword evidence="1" id="KW-0472">Membrane</keyword>
<evidence type="ECO:0000256" key="1">
    <source>
        <dbReference type="SAM" id="Phobius"/>
    </source>
</evidence>
<feature type="transmembrane region" description="Helical" evidence="1">
    <location>
        <begin position="12"/>
        <end position="31"/>
    </location>
</feature>
<feature type="transmembrane region" description="Helical" evidence="1">
    <location>
        <begin position="51"/>
        <end position="68"/>
    </location>
</feature>
<keyword evidence="3" id="KW-1185">Reference proteome</keyword>
<name>A0A2A4GF32_9FLAO</name>
<keyword evidence="1" id="KW-0812">Transmembrane</keyword>
<dbReference type="RefSeq" id="WP_097442129.1">
    <property type="nucleotide sequence ID" value="NZ_NBWU01000001.1"/>
</dbReference>
<organism evidence="2 3">
    <name type="scientific">Sediminicola luteus</name>
    <dbReference type="NCBI Taxonomy" id="319238"/>
    <lineage>
        <taxon>Bacteria</taxon>
        <taxon>Pseudomonadati</taxon>
        <taxon>Bacteroidota</taxon>
        <taxon>Flavobacteriia</taxon>
        <taxon>Flavobacteriales</taxon>
        <taxon>Flavobacteriaceae</taxon>
        <taxon>Sediminicola</taxon>
    </lineage>
</organism>
<accession>A0A2A4GF32</accession>
<proteinExistence type="predicted"/>
<keyword evidence="1" id="KW-1133">Transmembrane helix</keyword>